<accession>A0ABQ9H3J8</accession>
<sequence length="397" mass="43562">MLTRAVAARVKSDGVSLIRATSSSFRTVHVTSSAYPMHRSAAPEARPSAVWWLLLATSSASRTLAPSIRLSAIPAASLTFQNPVFAYKCLSPARASVQCSPSSCAGWLTIDHLCGSKIRCGEGSVRRNEKQTALLLDLCTHASFPSVRALNHWLPECSKECAATRRCYQVTPGLLMWESCRRMHLVVELPQGFPVSPALEFRCCSIATSLRAAEISPLCPCFPSFSILLQRLACPPPTKAIRIQSRPGHRISACGNRAGRCRWSAGFLGDIPFPLPLHSGAAPYSPQAPSSALKTTLLRAAQITSFIHSFIRLGWLLRRSQSVLYLAAPLFTCDISTCSRLGVSDVWSSAETQGLARKWEIPEKTFQPATSSAHDYNVWKIRKQSRRESNLVRLAER</sequence>
<keyword evidence="2" id="KW-1185">Reference proteome</keyword>
<evidence type="ECO:0000313" key="2">
    <source>
        <dbReference type="Proteomes" id="UP001159363"/>
    </source>
</evidence>
<dbReference type="Proteomes" id="UP001159363">
    <property type="component" value="Chromosome 6"/>
</dbReference>
<evidence type="ECO:0000313" key="1">
    <source>
        <dbReference type="EMBL" id="KAJ8878867.1"/>
    </source>
</evidence>
<name>A0ABQ9H3J8_9NEOP</name>
<dbReference type="EMBL" id="JARBHB010000007">
    <property type="protein sequence ID" value="KAJ8878867.1"/>
    <property type="molecule type" value="Genomic_DNA"/>
</dbReference>
<organism evidence="1 2">
    <name type="scientific">Dryococelus australis</name>
    <dbReference type="NCBI Taxonomy" id="614101"/>
    <lineage>
        <taxon>Eukaryota</taxon>
        <taxon>Metazoa</taxon>
        <taxon>Ecdysozoa</taxon>
        <taxon>Arthropoda</taxon>
        <taxon>Hexapoda</taxon>
        <taxon>Insecta</taxon>
        <taxon>Pterygota</taxon>
        <taxon>Neoptera</taxon>
        <taxon>Polyneoptera</taxon>
        <taxon>Phasmatodea</taxon>
        <taxon>Verophasmatodea</taxon>
        <taxon>Anareolatae</taxon>
        <taxon>Phasmatidae</taxon>
        <taxon>Eurycanthinae</taxon>
        <taxon>Dryococelus</taxon>
    </lineage>
</organism>
<gene>
    <name evidence="1" type="ORF">PR048_019456</name>
</gene>
<proteinExistence type="predicted"/>
<comment type="caution">
    <text evidence="1">The sequence shown here is derived from an EMBL/GenBank/DDBJ whole genome shotgun (WGS) entry which is preliminary data.</text>
</comment>
<reference evidence="1 2" key="1">
    <citation type="submission" date="2023-02" db="EMBL/GenBank/DDBJ databases">
        <title>LHISI_Scaffold_Assembly.</title>
        <authorList>
            <person name="Stuart O.P."/>
            <person name="Cleave R."/>
            <person name="Magrath M.J.L."/>
            <person name="Mikheyev A.S."/>
        </authorList>
    </citation>
    <scope>NUCLEOTIDE SEQUENCE [LARGE SCALE GENOMIC DNA]</scope>
    <source>
        <strain evidence="1">Daus_M_001</strain>
        <tissue evidence="1">Leg muscle</tissue>
    </source>
</reference>
<protein>
    <submittedName>
        <fullName evidence="1">Uncharacterized protein</fullName>
    </submittedName>
</protein>